<gene>
    <name evidence="2" type="ORF">Q9L58_008981</name>
</gene>
<sequence length="179" mass="20129">MAAGLNFRNTQHPNDEMAHAQHTEVEPIRTHANSNAYHNVTRDLGSIGHCLDDQWLETPTNEWLSRQCLENDYRAHERRSARMVNPVAQRAVLGMDITRFVQPTNSASRISAPSTADDLGYSLRNFLAVNPVRDPNVVYARIAVREGRTQVGYVPPMPQPRCMKTESEVEESSETCGGR</sequence>
<comment type="caution">
    <text evidence="2">The sequence shown here is derived from an EMBL/GenBank/DDBJ whole genome shotgun (WGS) entry which is preliminary data.</text>
</comment>
<feature type="compositionally biased region" description="Basic and acidic residues" evidence="1">
    <location>
        <begin position="13"/>
        <end position="23"/>
    </location>
</feature>
<feature type="region of interest" description="Disordered" evidence="1">
    <location>
        <begin position="1"/>
        <end position="23"/>
    </location>
</feature>
<name>A0ABR3G869_9PEZI</name>
<accession>A0ABR3G869</accession>
<reference evidence="2 3" key="1">
    <citation type="submission" date="2024-02" db="EMBL/GenBank/DDBJ databases">
        <title>Discinaceae phylogenomics.</title>
        <authorList>
            <person name="Dirks A.C."/>
            <person name="James T.Y."/>
        </authorList>
    </citation>
    <scope>NUCLEOTIDE SEQUENCE [LARGE SCALE GENOMIC DNA]</scope>
    <source>
        <strain evidence="2 3">ACD0624</strain>
    </source>
</reference>
<evidence type="ECO:0000313" key="3">
    <source>
        <dbReference type="Proteomes" id="UP001447188"/>
    </source>
</evidence>
<organism evidence="2 3">
    <name type="scientific">Discina gigas</name>
    <dbReference type="NCBI Taxonomy" id="1032678"/>
    <lineage>
        <taxon>Eukaryota</taxon>
        <taxon>Fungi</taxon>
        <taxon>Dikarya</taxon>
        <taxon>Ascomycota</taxon>
        <taxon>Pezizomycotina</taxon>
        <taxon>Pezizomycetes</taxon>
        <taxon>Pezizales</taxon>
        <taxon>Discinaceae</taxon>
        <taxon>Discina</taxon>
    </lineage>
</organism>
<evidence type="ECO:0000256" key="1">
    <source>
        <dbReference type="SAM" id="MobiDB-lite"/>
    </source>
</evidence>
<evidence type="ECO:0000313" key="2">
    <source>
        <dbReference type="EMBL" id="KAL0632147.1"/>
    </source>
</evidence>
<dbReference type="EMBL" id="JBBBZM010000184">
    <property type="protein sequence ID" value="KAL0632147.1"/>
    <property type="molecule type" value="Genomic_DNA"/>
</dbReference>
<proteinExistence type="predicted"/>
<protein>
    <submittedName>
        <fullName evidence="2">Uncharacterized protein</fullName>
    </submittedName>
</protein>
<dbReference type="Proteomes" id="UP001447188">
    <property type="component" value="Unassembled WGS sequence"/>
</dbReference>
<keyword evidence="3" id="KW-1185">Reference proteome</keyword>